<dbReference type="InParanoid" id="A0A3B1JNX1"/>
<reference evidence="2" key="4">
    <citation type="submission" date="2025-09" db="UniProtKB">
        <authorList>
            <consortium name="Ensembl"/>
        </authorList>
    </citation>
    <scope>IDENTIFICATION</scope>
</reference>
<feature type="region of interest" description="Disordered" evidence="1">
    <location>
        <begin position="1"/>
        <end position="30"/>
    </location>
</feature>
<proteinExistence type="predicted"/>
<dbReference type="Bgee" id="ENSAMXG00000033406">
    <property type="expression patterns" value="Expressed in testis and 14 other cell types or tissues"/>
</dbReference>
<reference evidence="2" key="3">
    <citation type="submission" date="2025-08" db="UniProtKB">
        <authorList>
            <consortium name="Ensembl"/>
        </authorList>
    </citation>
    <scope>IDENTIFICATION</scope>
</reference>
<keyword evidence="3" id="KW-1185">Reference proteome</keyword>
<reference evidence="3" key="1">
    <citation type="submission" date="2013-03" db="EMBL/GenBank/DDBJ databases">
        <authorList>
            <person name="Jeffery W."/>
            <person name="Warren W."/>
            <person name="Wilson R.K."/>
        </authorList>
    </citation>
    <scope>NUCLEOTIDE SEQUENCE</scope>
    <source>
        <strain evidence="3">female</strain>
    </source>
</reference>
<name>A0A3B1JNX1_ASTMX</name>
<evidence type="ECO:0000256" key="1">
    <source>
        <dbReference type="SAM" id="MobiDB-lite"/>
    </source>
</evidence>
<evidence type="ECO:0000313" key="2">
    <source>
        <dbReference type="Ensembl" id="ENSAMXP00000043064.1"/>
    </source>
</evidence>
<protein>
    <submittedName>
        <fullName evidence="2">Uncharacterized protein</fullName>
    </submittedName>
</protein>
<sequence>VVAGRRMARDCATALQPGRQSETLSQKKKKKKKNCQLLPLLQYE</sequence>
<dbReference type="AlphaFoldDB" id="A0A3B1JNX1"/>
<dbReference type="Proteomes" id="UP000018467">
    <property type="component" value="Unassembled WGS sequence"/>
</dbReference>
<dbReference type="Ensembl" id="ENSAMXT00000039797.1">
    <property type="protein sequence ID" value="ENSAMXP00000043064.1"/>
    <property type="gene ID" value="ENSAMXG00000033406.1"/>
</dbReference>
<organism evidence="2 3">
    <name type="scientific">Astyanax mexicanus</name>
    <name type="common">Blind cave fish</name>
    <name type="synonym">Astyanax fasciatus mexicanus</name>
    <dbReference type="NCBI Taxonomy" id="7994"/>
    <lineage>
        <taxon>Eukaryota</taxon>
        <taxon>Metazoa</taxon>
        <taxon>Chordata</taxon>
        <taxon>Craniata</taxon>
        <taxon>Vertebrata</taxon>
        <taxon>Euteleostomi</taxon>
        <taxon>Actinopterygii</taxon>
        <taxon>Neopterygii</taxon>
        <taxon>Teleostei</taxon>
        <taxon>Ostariophysi</taxon>
        <taxon>Characiformes</taxon>
        <taxon>Characoidei</taxon>
        <taxon>Acestrorhamphidae</taxon>
        <taxon>Acestrorhamphinae</taxon>
        <taxon>Astyanax</taxon>
    </lineage>
</organism>
<reference evidence="3" key="2">
    <citation type="journal article" date="2014" name="Nat. Commun.">
        <title>The cavefish genome reveals candidate genes for eye loss.</title>
        <authorList>
            <person name="McGaugh S.E."/>
            <person name="Gross J.B."/>
            <person name="Aken B."/>
            <person name="Blin M."/>
            <person name="Borowsky R."/>
            <person name="Chalopin D."/>
            <person name="Hinaux H."/>
            <person name="Jeffery W.R."/>
            <person name="Keene A."/>
            <person name="Ma L."/>
            <person name="Minx P."/>
            <person name="Murphy D."/>
            <person name="O'Quin K.E."/>
            <person name="Retaux S."/>
            <person name="Rohner N."/>
            <person name="Searle S.M."/>
            <person name="Stahl B.A."/>
            <person name="Tabin C."/>
            <person name="Volff J.N."/>
            <person name="Yoshizawa M."/>
            <person name="Warren W.C."/>
        </authorList>
    </citation>
    <scope>NUCLEOTIDE SEQUENCE [LARGE SCALE GENOMIC DNA]</scope>
    <source>
        <strain evidence="3">female</strain>
    </source>
</reference>
<accession>A0A3B1JNX1</accession>
<evidence type="ECO:0000313" key="3">
    <source>
        <dbReference type="Proteomes" id="UP000018467"/>
    </source>
</evidence>